<name>A0AAE2CYA6_9LAMI</name>
<evidence type="ECO:0000256" key="8">
    <source>
        <dbReference type="SAM" id="MobiDB-lite"/>
    </source>
</evidence>
<dbReference type="InterPro" id="IPR000795">
    <property type="entry name" value="T_Tr_GTP-bd_dom"/>
</dbReference>
<evidence type="ECO:0000256" key="1">
    <source>
        <dbReference type="ARBA" id="ARBA00007733"/>
    </source>
</evidence>
<accession>A0AAE2CYA6</accession>
<dbReference type="HAMAP" id="MF_00100_B">
    <property type="entry name" value="IF_2_B"/>
    <property type="match status" value="1"/>
</dbReference>
<dbReference type="GO" id="GO:0003924">
    <property type="term" value="F:GTPase activity"/>
    <property type="evidence" value="ECO:0007669"/>
    <property type="project" value="InterPro"/>
</dbReference>
<evidence type="ECO:0000256" key="3">
    <source>
        <dbReference type="ARBA" id="ARBA00022741"/>
    </source>
</evidence>
<feature type="compositionally biased region" description="Acidic residues" evidence="8">
    <location>
        <begin position="395"/>
        <end position="406"/>
    </location>
</feature>
<dbReference type="PROSITE" id="PS51722">
    <property type="entry name" value="G_TR_2"/>
    <property type="match status" value="1"/>
</dbReference>
<evidence type="ECO:0000256" key="7">
    <source>
        <dbReference type="ARBA" id="ARBA00044105"/>
    </source>
</evidence>
<dbReference type="CDD" id="cd03702">
    <property type="entry name" value="IF2_mtIF2_II"/>
    <property type="match status" value="1"/>
</dbReference>
<dbReference type="InterPro" id="IPR044145">
    <property type="entry name" value="IF2_II"/>
</dbReference>
<dbReference type="Pfam" id="PF22042">
    <property type="entry name" value="EF-G_D2"/>
    <property type="match status" value="1"/>
</dbReference>
<dbReference type="InterPro" id="IPR015760">
    <property type="entry name" value="TIF_IF2"/>
</dbReference>
<dbReference type="AlphaFoldDB" id="A0AAE2CYA6"/>
<dbReference type="FunFam" id="3.40.50.10050:FF:000001">
    <property type="entry name" value="Translation initiation factor IF-2"/>
    <property type="match status" value="1"/>
</dbReference>
<dbReference type="CDD" id="cd01887">
    <property type="entry name" value="IF2_eIF5B"/>
    <property type="match status" value="1"/>
</dbReference>
<dbReference type="FunFam" id="2.40.30.10:FF:000054">
    <property type="entry name" value="Translation initiation factor IF-2"/>
    <property type="match status" value="1"/>
</dbReference>
<feature type="compositionally biased region" description="Basic and acidic residues" evidence="8">
    <location>
        <begin position="256"/>
        <end position="267"/>
    </location>
</feature>
<dbReference type="InterPro" id="IPR053905">
    <property type="entry name" value="EF-G-like_DII"/>
</dbReference>
<proteinExistence type="inferred from homology"/>
<protein>
    <recommendedName>
        <fullName evidence="7">Translation initiation factor IF-2, chloroplastic</fullName>
    </recommendedName>
</protein>
<dbReference type="SUPFAM" id="SSF52156">
    <property type="entry name" value="Initiation factor IF2/eIF5b, domain 3"/>
    <property type="match status" value="1"/>
</dbReference>
<dbReference type="InterPro" id="IPR027417">
    <property type="entry name" value="P-loop_NTPase"/>
</dbReference>
<dbReference type="NCBIfam" id="TIGR00487">
    <property type="entry name" value="IF-2"/>
    <property type="match status" value="1"/>
</dbReference>
<keyword evidence="3" id="KW-0547">Nucleotide-binding</keyword>
<comment type="function">
    <text evidence="6">One of the essential components for the initiation of protein synthesis. Protects formylmethionyl-tRNA from spontaneous hydrolysis and promotes its binding to the 30S ribosomal subunits. Also involved in the hydrolysis of GTP during the formation of the 70S ribosomal complex.</text>
</comment>
<feature type="domain" description="Tr-type G" evidence="9">
    <location>
        <begin position="531"/>
        <end position="704"/>
    </location>
</feature>
<dbReference type="FunFam" id="3.40.50.300:FF:000019">
    <property type="entry name" value="Translation initiation factor IF-2"/>
    <property type="match status" value="1"/>
</dbReference>
<keyword evidence="4" id="KW-0648">Protein biosynthesis</keyword>
<dbReference type="PANTHER" id="PTHR43381:SF5">
    <property type="entry name" value="TR-TYPE G DOMAIN-CONTAINING PROTEIN"/>
    <property type="match status" value="1"/>
</dbReference>
<keyword evidence="11" id="KW-1185">Reference proteome</keyword>
<comment type="similarity">
    <text evidence="1">Belongs to the TRAFAC class translation factor GTPase superfamily. Classic translation factor GTPase family. IF-2 subfamily.</text>
</comment>
<dbReference type="Proteomes" id="UP001293254">
    <property type="component" value="Unassembled WGS sequence"/>
</dbReference>
<dbReference type="GO" id="GO:0005737">
    <property type="term" value="C:cytoplasm"/>
    <property type="evidence" value="ECO:0007669"/>
    <property type="project" value="TreeGrafter"/>
</dbReference>
<dbReference type="PANTHER" id="PTHR43381">
    <property type="entry name" value="TRANSLATION INITIATION FACTOR IF-2-RELATED"/>
    <property type="match status" value="1"/>
</dbReference>
<dbReference type="PROSITE" id="PS01176">
    <property type="entry name" value="IF2"/>
    <property type="match status" value="1"/>
</dbReference>
<reference evidence="10" key="2">
    <citation type="journal article" date="2024" name="Plant">
        <title>Genomic evolution and insights into agronomic trait innovations of Sesamum species.</title>
        <authorList>
            <person name="Miao H."/>
            <person name="Wang L."/>
            <person name="Qu L."/>
            <person name="Liu H."/>
            <person name="Sun Y."/>
            <person name="Le M."/>
            <person name="Wang Q."/>
            <person name="Wei S."/>
            <person name="Zheng Y."/>
            <person name="Lin W."/>
            <person name="Duan Y."/>
            <person name="Cao H."/>
            <person name="Xiong S."/>
            <person name="Wang X."/>
            <person name="Wei L."/>
            <person name="Li C."/>
            <person name="Ma Q."/>
            <person name="Ju M."/>
            <person name="Zhao R."/>
            <person name="Li G."/>
            <person name="Mu C."/>
            <person name="Tian Q."/>
            <person name="Mei H."/>
            <person name="Zhang T."/>
            <person name="Gao T."/>
            <person name="Zhang H."/>
        </authorList>
    </citation>
    <scope>NUCLEOTIDE SEQUENCE</scope>
    <source>
        <strain evidence="10">3651</strain>
    </source>
</reference>
<dbReference type="PRINTS" id="PR00315">
    <property type="entry name" value="ELONGATNFCT"/>
</dbReference>
<dbReference type="SUPFAM" id="SSF52540">
    <property type="entry name" value="P-loop containing nucleoside triphosphate hydrolases"/>
    <property type="match status" value="1"/>
</dbReference>
<evidence type="ECO:0000256" key="5">
    <source>
        <dbReference type="ARBA" id="ARBA00023134"/>
    </source>
</evidence>
<dbReference type="SUPFAM" id="SSF50447">
    <property type="entry name" value="Translation proteins"/>
    <property type="match status" value="2"/>
</dbReference>
<dbReference type="InterPro" id="IPR023115">
    <property type="entry name" value="TIF_IF2_dom3"/>
</dbReference>
<sequence>MVTFDRRRGYPHKHNPTPRPTSNFQFLGPSILSSLQPHAPLSLSSRSTVAKIYTHFKNLSVQILQKTSCSAPGLLCNGEGRVSFHRNGSSCRRFWSGRRWRYIGVCRYSVTTNYISEQGTSVSLDSTYRGSKDNDADTFLKAAPKPVLKSGSKVDPLLSMSWDETKLSQNSDNGKVNDREEDRSKVIESLGEVLEKAEKLETSKKVNVSVNKPSTNEIVDGKNGKPVNSVDNSNRKSKTLKSVWRKGNPVSTVQKVVKEPLKEEPKTDGGGVAGSQSVAAPRPPQPPQRVQPKLQTRPSVAPPPSVKKPVILKDVNSAAKSSVANETDSTVKGKERKPILIDKFASKKPMVDPMIAQAVLAPPKPGKSPAPGKFKDDFRKKSGASGGPRRRMVDNDDDIPDEDTSELDVSIPGAATARKGRKWTKASRKAARLQAARDAAPVRVEIMEVGEDGMLTEELAYNLAIGEGEIFGYFYSKGIRPDGVQKLSKDMVKMVCKEYEVEVIDAVPVRVEEMAKKKEILDEDDLDKLEDRPPVLTIMGHVDHGKTTLLDYIRKTKVAAAEAGGITQGIGAYKVQVPIDGKAQTCVFLDTPGHEAFGAMRARGARVTDIAVIVVAADDGIRPQTSEAIAHAKAAGVPIVVAINKIDKDGANPERVMQELSSIGLMPEEWGGDIPMVKISALKGENVDDLLETVMLVSELQELKANPHRNAKGTVIEAGLDKSKGPVATFIVQNGTLKRGDVVACGEAFGKVRALFDDNGKRVDEAGPSIPVQVIGLNNVPLAGDEFEVVGSLDIAREKAESRAEYLRNERITAKAGDGKVTLSSFASAVSTGKNAGLDLHQLNIILKVDVQGSIEAVRQALQVLPQDNVTLKFLLQATGDVSTSDVDLAVASKAIIFGFNVRAPGSVKSYADHRNVEIRLYKVIYELIDDVRNAMEGLLDPVEEQVPIGSAEVRAVFSSGSGRVAGCMVTEGKIVKDCGIRVLRKGKEVHVGGLGSLRRVKEMVKEVNAGLECGIGIEEFDDWEEGDIIEAFNTVQKKRTLEEASASMSAAIEEVRIQM</sequence>
<dbReference type="InterPro" id="IPR009000">
    <property type="entry name" value="Transl_B-barrel_sf"/>
</dbReference>
<comment type="caution">
    <text evidence="10">The sequence shown here is derived from an EMBL/GenBank/DDBJ whole genome shotgun (WGS) entry which is preliminary data.</text>
</comment>
<dbReference type="GO" id="GO:0005525">
    <property type="term" value="F:GTP binding"/>
    <property type="evidence" value="ECO:0007669"/>
    <property type="project" value="UniProtKB-KW"/>
</dbReference>
<dbReference type="NCBIfam" id="TIGR00231">
    <property type="entry name" value="small_GTP"/>
    <property type="match status" value="1"/>
</dbReference>
<dbReference type="InterPro" id="IPR036925">
    <property type="entry name" value="TIF_IF2_dom3_sf"/>
</dbReference>
<reference evidence="10" key="1">
    <citation type="submission" date="2020-06" db="EMBL/GenBank/DDBJ databases">
        <authorList>
            <person name="Li T."/>
            <person name="Hu X."/>
            <person name="Zhang T."/>
            <person name="Song X."/>
            <person name="Zhang H."/>
            <person name="Dai N."/>
            <person name="Sheng W."/>
            <person name="Hou X."/>
            <person name="Wei L."/>
        </authorList>
    </citation>
    <scope>NUCLEOTIDE SEQUENCE</scope>
    <source>
        <strain evidence="10">3651</strain>
        <tissue evidence="10">Leaf</tissue>
    </source>
</reference>
<dbReference type="Gene3D" id="3.40.50.10050">
    <property type="entry name" value="Translation initiation factor IF- 2, domain 3"/>
    <property type="match status" value="1"/>
</dbReference>
<dbReference type="InterPro" id="IPR005225">
    <property type="entry name" value="Small_GTP-bd"/>
</dbReference>
<feature type="region of interest" description="Disordered" evidence="8">
    <location>
        <begin position="1"/>
        <end position="21"/>
    </location>
</feature>
<evidence type="ECO:0000256" key="6">
    <source>
        <dbReference type="ARBA" id="ARBA00025162"/>
    </source>
</evidence>
<dbReference type="Pfam" id="PF00009">
    <property type="entry name" value="GTP_EFTU"/>
    <property type="match status" value="1"/>
</dbReference>
<evidence type="ECO:0000313" key="10">
    <source>
        <dbReference type="EMBL" id="KAK4439067.1"/>
    </source>
</evidence>
<dbReference type="Pfam" id="PF11987">
    <property type="entry name" value="IF-2"/>
    <property type="match status" value="1"/>
</dbReference>
<dbReference type="Gene3D" id="3.40.50.300">
    <property type="entry name" value="P-loop containing nucleotide triphosphate hydrolases"/>
    <property type="match status" value="1"/>
</dbReference>
<evidence type="ECO:0000259" key="9">
    <source>
        <dbReference type="PROSITE" id="PS51722"/>
    </source>
</evidence>
<dbReference type="FunFam" id="2.40.30.10:FF:000008">
    <property type="entry name" value="Translation initiation factor IF-2"/>
    <property type="match status" value="1"/>
</dbReference>
<organism evidence="10 11">
    <name type="scientific">Sesamum alatum</name>
    <dbReference type="NCBI Taxonomy" id="300844"/>
    <lineage>
        <taxon>Eukaryota</taxon>
        <taxon>Viridiplantae</taxon>
        <taxon>Streptophyta</taxon>
        <taxon>Embryophyta</taxon>
        <taxon>Tracheophyta</taxon>
        <taxon>Spermatophyta</taxon>
        <taxon>Magnoliopsida</taxon>
        <taxon>eudicotyledons</taxon>
        <taxon>Gunneridae</taxon>
        <taxon>Pentapetalae</taxon>
        <taxon>asterids</taxon>
        <taxon>lamiids</taxon>
        <taxon>Lamiales</taxon>
        <taxon>Pedaliaceae</taxon>
        <taxon>Sesamum</taxon>
    </lineage>
</organism>
<dbReference type="InterPro" id="IPR000178">
    <property type="entry name" value="TF_IF2_bacterial-like"/>
</dbReference>
<feature type="region of interest" description="Disordered" evidence="8">
    <location>
        <begin position="360"/>
        <end position="406"/>
    </location>
</feature>
<dbReference type="GO" id="GO:0003743">
    <property type="term" value="F:translation initiation factor activity"/>
    <property type="evidence" value="ECO:0007669"/>
    <property type="project" value="UniProtKB-KW"/>
</dbReference>
<evidence type="ECO:0000313" key="11">
    <source>
        <dbReference type="Proteomes" id="UP001293254"/>
    </source>
</evidence>
<dbReference type="Gene3D" id="2.40.30.10">
    <property type="entry name" value="Translation factors"/>
    <property type="match status" value="2"/>
</dbReference>
<dbReference type="EMBL" id="JACGWO010000001">
    <property type="protein sequence ID" value="KAK4439067.1"/>
    <property type="molecule type" value="Genomic_DNA"/>
</dbReference>
<dbReference type="CDD" id="cd03692">
    <property type="entry name" value="mtIF2_IVc"/>
    <property type="match status" value="1"/>
</dbReference>
<gene>
    <name evidence="10" type="ORF">Salat_0241500</name>
</gene>
<keyword evidence="2 10" id="KW-0396">Initiation factor</keyword>
<evidence type="ECO:0000256" key="2">
    <source>
        <dbReference type="ARBA" id="ARBA00022540"/>
    </source>
</evidence>
<feature type="region of interest" description="Disordered" evidence="8">
    <location>
        <begin position="214"/>
        <end position="312"/>
    </location>
</feature>
<evidence type="ECO:0000256" key="4">
    <source>
        <dbReference type="ARBA" id="ARBA00022917"/>
    </source>
</evidence>
<keyword evidence="5" id="KW-0342">GTP-binding</keyword>